<reference evidence="1 2" key="1">
    <citation type="submission" date="2022-10" db="EMBL/GenBank/DDBJ databases">
        <title>Draft genome sequence of Streptomyces sp. YSPA8.</title>
        <authorList>
            <person name="Moriuchi R."/>
            <person name="Dohra H."/>
            <person name="Yamamura H."/>
            <person name="Kodani S."/>
        </authorList>
    </citation>
    <scope>NUCLEOTIDE SEQUENCE [LARGE SCALE GENOMIC DNA]</scope>
    <source>
        <strain evidence="1 2">YSPA8</strain>
    </source>
</reference>
<dbReference type="RefSeq" id="WP_323451382.1">
    <property type="nucleotide sequence ID" value="NZ_BSBI01000020.1"/>
</dbReference>
<accession>A0ABQ5PA28</accession>
<proteinExistence type="predicted"/>
<gene>
    <name evidence="1" type="ORF">SYYSPA8_34125</name>
</gene>
<dbReference type="Proteomes" id="UP001291653">
    <property type="component" value="Unassembled WGS sequence"/>
</dbReference>
<organism evidence="1 2">
    <name type="scientific">Streptomyces yaizuensis</name>
    <dbReference type="NCBI Taxonomy" id="2989713"/>
    <lineage>
        <taxon>Bacteria</taxon>
        <taxon>Bacillati</taxon>
        <taxon>Actinomycetota</taxon>
        <taxon>Actinomycetes</taxon>
        <taxon>Kitasatosporales</taxon>
        <taxon>Streptomycetaceae</taxon>
        <taxon>Streptomyces</taxon>
    </lineage>
</organism>
<protein>
    <submittedName>
        <fullName evidence="1">Uncharacterized protein</fullName>
    </submittedName>
</protein>
<name>A0ABQ5PA28_9ACTN</name>
<keyword evidence="2" id="KW-1185">Reference proteome</keyword>
<sequence>MRASRNIDSWEQVDSREDFSSWLRFLAFDCEQAHSGGTSGVSAALEWTHQSIDGFLWGWVRLLGSRLDGTDLLHEEAPGRPGWRGLAHQLDRVRTTLPGYNDVLADSGTRHEEVDTPGDLSMYAAALAMDFVRDRREMQAKAGRGEWAGDGGSWAHGTLYDWLASWGSWVGADSPRHAQLTPVTWRCVALQLSVARIYE</sequence>
<evidence type="ECO:0000313" key="2">
    <source>
        <dbReference type="Proteomes" id="UP001291653"/>
    </source>
</evidence>
<dbReference type="EMBL" id="BSBI01000020">
    <property type="protein sequence ID" value="GLF99444.1"/>
    <property type="molecule type" value="Genomic_DNA"/>
</dbReference>
<comment type="caution">
    <text evidence="1">The sequence shown here is derived from an EMBL/GenBank/DDBJ whole genome shotgun (WGS) entry which is preliminary data.</text>
</comment>
<evidence type="ECO:0000313" key="1">
    <source>
        <dbReference type="EMBL" id="GLF99444.1"/>
    </source>
</evidence>